<evidence type="ECO:0000256" key="7">
    <source>
        <dbReference type="PIRSR" id="PIRSR000446-1"/>
    </source>
</evidence>
<dbReference type="SUPFAM" id="SSF52151">
    <property type="entry name" value="FabD/lysophospholipase-like"/>
    <property type="match status" value="1"/>
</dbReference>
<dbReference type="RefSeq" id="WP_012499228.1">
    <property type="nucleotide sequence ID" value="NC_011026.1"/>
</dbReference>
<evidence type="ECO:0000256" key="4">
    <source>
        <dbReference type="ARBA" id="ARBA00023315"/>
    </source>
</evidence>
<dbReference type="AlphaFoldDB" id="B3QVT7"/>
<dbReference type="PANTHER" id="PTHR42681">
    <property type="entry name" value="MALONYL-COA-ACYL CARRIER PROTEIN TRANSACYLASE, MITOCHONDRIAL"/>
    <property type="match status" value="1"/>
</dbReference>
<dbReference type="PANTHER" id="PTHR42681:SF1">
    <property type="entry name" value="MALONYL-COA-ACYL CARRIER PROTEIN TRANSACYLASE, MITOCHONDRIAL"/>
    <property type="match status" value="1"/>
</dbReference>
<accession>B3QVT7</accession>
<feature type="active site" evidence="7">
    <location>
        <position position="87"/>
    </location>
</feature>
<dbReference type="InterPro" id="IPR014043">
    <property type="entry name" value="Acyl_transferase_dom"/>
</dbReference>
<dbReference type="GO" id="GO:0006633">
    <property type="term" value="P:fatty acid biosynthetic process"/>
    <property type="evidence" value="ECO:0007669"/>
    <property type="project" value="TreeGrafter"/>
</dbReference>
<dbReference type="KEGG" id="cts:Ctha_0675"/>
<dbReference type="FunFam" id="3.30.70.250:FF:000001">
    <property type="entry name" value="Malonyl CoA-acyl carrier protein transacylase"/>
    <property type="match status" value="1"/>
</dbReference>
<dbReference type="GO" id="GO:0005829">
    <property type="term" value="C:cytosol"/>
    <property type="evidence" value="ECO:0007669"/>
    <property type="project" value="TreeGrafter"/>
</dbReference>
<dbReference type="InterPro" id="IPR050858">
    <property type="entry name" value="Mal-CoA-ACP_Trans/PKS_FabD"/>
</dbReference>
<dbReference type="HOGENOM" id="CLU_030558_0_1_10"/>
<dbReference type="InterPro" id="IPR024925">
    <property type="entry name" value="Malonyl_CoA-ACP_transAc"/>
</dbReference>
<name>B3QVT7_CHLT3</name>
<evidence type="ECO:0000256" key="1">
    <source>
        <dbReference type="ARBA" id="ARBA00013258"/>
    </source>
</evidence>
<dbReference type="EC" id="2.3.1.39" evidence="1 6"/>
<evidence type="ECO:0000259" key="8">
    <source>
        <dbReference type="SMART" id="SM00827"/>
    </source>
</evidence>
<protein>
    <recommendedName>
        <fullName evidence="2 6">Malonyl CoA-acyl carrier protein transacylase</fullName>
        <ecNumber evidence="1 6">2.3.1.39</ecNumber>
    </recommendedName>
</protein>
<evidence type="ECO:0000256" key="2">
    <source>
        <dbReference type="ARBA" id="ARBA00018953"/>
    </source>
</evidence>
<evidence type="ECO:0000256" key="6">
    <source>
        <dbReference type="PIRNR" id="PIRNR000446"/>
    </source>
</evidence>
<comment type="similarity">
    <text evidence="6">Belongs to the fabD family.</text>
</comment>
<evidence type="ECO:0000256" key="5">
    <source>
        <dbReference type="ARBA" id="ARBA00048462"/>
    </source>
</evidence>
<sequence>MKALVFPGQGSQYKGMAKDICERYPECQELVEKANQIVGYSISDIMFDGSEEALRQTRYTQLAIFLHSMMAAHFLDESDVVMTAGHSLGEYSALCFSKSIAFEDAVRIVAKRGELMQKAGETNPGSMAAIIGLDEKVLEDVLSEANTFGTVQAANFNSPGQVVISGEVEAIKKAVEIAKAKGSKLAKELVVSGAFHSALMKPAEKELAEALANIEIKRAEIPVCMNTVAKPVTDADEIRENLIHQLTSPVLWQQSIMHMVAGGVREFLEVGPQKVLQGLIKRIDRSAKLSGVDTAEDMANLLTVSSS</sequence>
<organism evidence="9 10">
    <name type="scientific">Chloroherpeton thalassium (strain ATCC 35110 / GB-78)</name>
    <dbReference type="NCBI Taxonomy" id="517418"/>
    <lineage>
        <taxon>Bacteria</taxon>
        <taxon>Pseudomonadati</taxon>
        <taxon>Chlorobiota</taxon>
        <taxon>Chlorobiia</taxon>
        <taxon>Chlorobiales</taxon>
        <taxon>Chloroherpetonaceae</taxon>
        <taxon>Chloroherpeton</taxon>
    </lineage>
</organism>
<dbReference type="OrthoDB" id="9805460at2"/>
<dbReference type="PIRSF" id="PIRSF000446">
    <property type="entry name" value="Mct"/>
    <property type="match status" value="1"/>
</dbReference>
<feature type="active site" evidence="7">
    <location>
        <position position="196"/>
    </location>
</feature>
<gene>
    <name evidence="9" type="ordered locus">Ctha_0675</name>
</gene>
<dbReference type="InterPro" id="IPR004410">
    <property type="entry name" value="Malonyl_CoA-ACP_transAc_FabD"/>
</dbReference>
<comment type="catalytic activity">
    <reaction evidence="5 6">
        <text>holo-[ACP] + malonyl-CoA = malonyl-[ACP] + CoA</text>
        <dbReference type="Rhea" id="RHEA:41792"/>
        <dbReference type="Rhea" id="RHEA-COMP:9623"/>
        <dbReference type="Rhea" id="RHEA-COMP:9685"/>
        <dbReference type="ChEBI" id="CHEBI:57287"/>
        <dbReference type="ChEBI" id="CHEBI:57384"/>
        <dbReference type="ChEBI" id="CHEBI:64479"/>
        <dbReference type="ChEBI" id="CHEBI:78449"/>
        <dbReference type="EC" id="2.3.1.39"/>
    </reaction>
</comment>
<proteinExistence type="inferred from homology"/>
<dbReference type="Gene3D" id="3.40.366.10">
    <property type="entry name" value="Malonyl-Coenzyme A Acyl Carrier Protein, domain 2"/>
    <property type="match status" value="1"/>
</dbReference>
<evidence type="ECO:0000313" key="9">
    <source>
        <dbReference type="EMBL" id="ACF13144.1"/>
    </source>
</evidence>
<dbReference type="SMART" id="SM00827">
    <property type="entry name" value="PKS_AT"/>
    <property type="match status" value="1"/>
</dbReference>
<dbReference type="Gene3D" id="3.30.70.250">
    <property type="entry name" value="Malonyl-CoA ACP transacylase, ACP-binding"/>
    <property type="match status" value="1"/>
</dbReference>
<evidence type="ECO:0000256" key="3">
    <source>
        <dbReference type="ARBA" id="ARBA00022679"/>
    </source>
</evidence>
<dbReference type="Proteomes" id="UP000001208">
    <property type="component" value="Chromosome"/>
</dbReference>
<dbReference type="InterPro" id="IPR001227">
    <property type="entry name" value="Ac_transferase_dom_sf"/>
</dbReference>
<dbReference type="STRING" id="517418.Ctha_0675"/>
<dbReference type="GO" id="GO:0004314">
    <property type="term" value="F:[acyl-carrier-protein] S-malonyltransferase activity"/>
    <property type="evidence" value="ECO:0007669"/>
    <property type="project" value="UniProtKB-EC"/>
</dbReference>
<dbReference type="SUPFAM" id="SSF55048">
    <property type="entry name" value="Probable ACP-binding domain of malonyl-CoA ACP transacylase"/>
    <property type="match status" value="1"/>
</dbReference>
<dbReference type="EMBL" id="CP001100">
    <property type="protein sequence ID" value="ACF13144.1"/>
    <property type="molecule type" value="Genomic_DNA"/>
</dbReference>
<keyword evidence="3 6" id="KW-0808">Transferase</keyword>
<dbReference type="NCBIfam" id="TIGR00128">
    <property type="entry name" value="fabD"/>
    <property type="match status" value="1"/>
</dbReference>
<keyword evidence="4 6" id="KW-0012">Acyltransferase</keyword>
<keyword evidence="10" id="KW-1185">Reference proteome</keyword>
<dbReference type="Pfam" id="PF00698">
    <property type="entry name" value="Acyl_transf_1"/>
    <property type="match status" value="1"/>
</dbReference>
<reference evidence="9 10" key="1">
    <citation type="submission" date="2008-06" db="EMBL/GenBank/DDBJ databases">
        <title>Complete sequence of Chloroherpeton thalassium ATCC 35110.</title>
        <authorList>
            <consortium name="US DOE Joint Genome Institute"/>
            <person name="Lucas S."/>
            <person name="Copeland A."/>
            <person name="Lapidus A."/>
            <person name="Glavina del Rio T."/>
            <person name="Dalin E."/>
            <person name="Tice H."/>
            <person name="Bruce D."/>
            <person name="Goodwin L."/>
            <person name="Pitluck S."/>
            <person name="Schmutz J."/>
            <person name="Larimer F."/>
            <person name="Land M."/>
            <person name="Hauser L."/>
            <person name="Kyrpides N."/>
            <person name="Mikhailova N."/>
            <person name="Liu Z."/>
            <person name="Li T."/>
            <person name="Zhao F."/>
            <person name="Overmann J."/>
            <person name="Bryant D.A."/>
            <person name="Richardson P."/>
        </authorList>
    </citation>
    <scope>NUCLEOTIDE SEQUENCE [LARGE SCALE GENOMIC DNA]</scope>
    <source>
        <strain evidence="10">ATCC 35110 / GB-78</strain>
    </source>
</reference>
<dbReference type="eggNOG" id="COG0331">
    <property type="taxonomic scope" value="Bacteria"/>
</dbReference>
<dbReference type="InterPro" id="IPR016036">
    <property type="entry name" value="Malonyl_transacylase_ACP-bd"/>
</dbReference>
<dbReference type="InterPro" id="IPR016035">
    <property type="entry name" value="Acyl_Trfase/lysoPLipase"/>
</dbReference>
<feature type="domain" description="Malonyl-CoA:ACP transacylase (MAT)" evidence="8">
    <location>
        <begin position="5"/>
        <end position="303"/>
    </location>
</feature>
<evidence type="ECO:0000313" key="10">
    <source>
        <dbReference type="Proteomes" id="UP000001208"/>
    </source>
</evidence>